<dbReference type="GO" id="GO:0046872">
    <property type="term" value="F:metal ion binding"/>
    <property type="evidence" value="ECO:0007669"/>
    <property type="project" value="UniProtKB-KW"/>
</dbReference>
<feature type="active site" description="Glycyl thioester intermediate" evidence="13">
    <location>
        <position position="372"/>
    </location>
</feature>
<dbReference type="SUPFAM" id="SSF69572">
    <property type="entry name" value="Activating enzymes of the ubiquitin-like proteins"/>
    <property type="match status" value="1"/>
</dbReference>
<feature type="domain" description="THIF-type NAD/FAD binding fold" evidence="17">
    <location>
        <begin position="199"/>
        <end position="587"/>
    </location>
</feature>
<dbReference type="UniPathway" id="UPA00886"/>
<dbReference type="PANTHER" id="PTHR43398:SF1">
    <property type="entry name" value="DOLICHOL-PHOSPHATE MANNOSYLTRANSFERASE SUBUNIT 1"/>
    <property type="match status" value="1"/>
</dbReference>
<dbReference type="PANTHER" id="PTHR43398">
    <property type="entry name" value="DOLICHOL-PHOSPHATE MANNOSYLTRANSFERASE SUBUNIT 1"/>
    <property type="match status" value="1"/>
</dbReference>
<evidence type="ECO:0000256" key="12">
    <source>
        <dbReference type="ARBA" id="ARBA00073512"/>
    </source>
</evidence>
<keyword evidence="9" id="KW-0833">Ubl conjugation pathway</keyword>
<dbReference type="InterPro" id="IPR035985">
    <property type="entry name" value="Ubiquitin-activating_enz"/>
</dbReference>
<dbReference type="GO" id="GO:0005524">
    <property type="term" value="F:ATP binding"/>
    <property type="evidence" value="ECO:0007669"/>
    <property type="project" value="UniProtKB-KW"/>
</dbReference>
<evidence type="ECO:0000256" key="1">
    <source>
        <dbReference type="ARBA" id="ARBA00004718"/>
    </source>
</evidence>
<dbReference type="GO" id="GO:0004582">
    <property type="term" value="F:dolichyl-phosphate beta-D-mannosyltransferase activity"/>
    <property type="evidence" value="ECO:0007669"/>
    <property type="project" value="UniProtKB-EC"/>
</dbReference>
<dbReference type="GO" id="GO:0035269">
    <property type="term" value="P:protein O-linked glycosylation via mannose"/>
    <property type="evidence" value="ECO:0007669"/>
    <property type="project" value="TreeGrafter"/>
</dbReference>
<dbReference type="InterPro" id="IPR029044">
    <property type="entry name" value="Nucleotide-diphossugar_trans"/>
</dbReference>
<dbReference type="Gene3D" id="3.10.290.20">
    <property type="entry name" value="Ubiquitin-like 2 activating enzyme e1b. Chain: B, domain 3"/>
    <property type="match status" value="1"/>
</dbReference>
<protein>
    <recommendedName>
        <fullName evidence="12">Ubiquitin-activating enzyme E1-like</fullName>
        <ecNumber evidence="4">2.4.1.83</ecNumber>
    </recommendedName>
</protein>
<dbReference type="GO" id="GO:0005789">
    <property type="term" value="C:endoplasmic reticulum membrane"/>
    <property type="evidence" value="ECO:0007669"/>
    <property type="project" value="TreeGrafter"/>
</dbReference>
<keyword evidence="6 18" id="KW-0808">Transferase</keyword>
<dbReference type="PROSITE" id="PS00865">
    <property type="entry name" value="UBIQUITIN_ACTIVAT_2"/>
    <property type="match status" value="1"/>
</dbReference>
<keyword evidence="11" id="KW-0067">ATP-binding</keyword>
<keyword evidence="8" id="KW-0547">Nucleotide-binding</keyword>
<feature type="compositionally biased region" description="Acidic residues" evidence="15">
    <location>
        <begin position="744"/>
        <end position="767"/>
    </location>
</feature>
<dbReference type="Pfam" id="PF00899">
    <property type="entry name" value="ThiF"/>
    <property type="match status" value="1"/>
</dbReference>
<keyword evidence="10" id="KW-0862">Zinc</keyword>
<evidence type="ECO:0000256" key="4">
    <source>
        <dbReference type="ARBA" id="ARBA00012704"/>
    </source>
</evidence>
<dbReference type="InterPro" id="IPR033127">
    <property type="entry name" value="UBQ-activ_enz_E1_Cys_AS"/>
</dbReference>
<evidence type="ECO:0000256" key="11">
    <source>
        <dbReference type="ARBA" id="ARBA00022840"/>
    </source>
</evidence>
<dbReference type="EC" id="2.4.1.83" evidence="4"/>
<gene>
    <name evidence="18" type="ORF">FOB64_005951</name>
</gene>
<comment type="caution">
    <text evidence="18">The sequence shown here is derived from an EMBL/GenBank/DDBJ whole genome shotgun (WGS) entry which is preliminary data.</text>
</comment>
<dbReference type="CDD" id="cd06442">
    <property type="entry name" value="DPM1_like"/>
    <property type="match status" value="1"/>
</dbReference>
<organism evidence="18 19">
    <name type="scientific">Candida albicans</name>
    <name type="common">Yeast</name>
    <dbReference type="NCBI Taxonomy" id="5476"/>
    <lineage>
        <taxon>Eukaryota</taxon>
        <taxon>Fungi</taxon>
        <taxon>Dikarya</taxon>
        <taxon>Ascomycota</taxon>
        <taxon>Saccharomycotina</taxon>
        <taxon>Pichiomycetes</taxon>
        <taxon>Debaryomycetaceae</taxon>
        <taxon>Candida/Lodderomyces clade</taxon>
        <taxon>Candida</taxon>
    </lineage>
</organism>
<evidence type="ECO:0000256" key="14">
    <source>
        <dbReference type="SAM" id="Coils"/>
    </source>
</evidence>
<sequence length="781" mass="88680">MTQNKYSVILPTYNEKRNLPILIYLLNKTFTANKLDWEVIIVDDNSPDGTQEIAKKLIDIFGPEHIQLRPRAGKLGLGTAYVHGLQFVTGNFVIIMDADFSHHPEAIPEFIAKQKSQDYDIVTGTRYAGDGGVFGWDFKRKLISRGANFLASVVLRPHVSDLTGSFRLYKTDVLKKSLTSLNQKLDYNKTRKVMSKDIYLKKILGEECVSRIRNSKILMVGAGGIGCELLKDLVLTGYGEIHIVDLDTVTLSNLNRQFLFRQKDIDKSKSFTIASAVQSFNYLGVKLIPHHGNVMDTKQFPIEWWGQFNFIFNALDNLEARRYVNKMALFLRKPLMESGTTGYAGQIQPIYPYYSECFDCHPKETPKSFPVCTIRSTPSQPVHCITWAKEFLFRQLFDENDNSNSMNDANQIQNETDDKDELENLNKEANELIELSDIERLLSIETLWKARKKPIPLDMTEYREALQQLLEQESSSSILTADTKVWTILENIYSLYKSSESIQKRLKSGNEPFITFDKDDEDTLIFVAAASNLRSFSFGIPLKSKFDIKEIAGNIIPAIATTNAIIAGFSSLSGTQFFQHQKDLTSSDFSNIFKRASSVFISIRPNKYITGDRLSKPAENCASDSLTARGVLTVALSDLAVLTLEGFIDRLAYKYGYSKEDISIQIGKSKLIYDVDFDDYLQTKLKDVPGVANGEVMLIQDDADELENLELYLNIKDDTVELKLPILELRPKKMVPQPNHNEENNNDDDDESFGNEIEILDDEEEEDMKIVEPPVKKRKLD</sequence>
<dbReference type="InterPro" id="IPR039528">
    <property type="entry name" value="DPM1-like"/>
</dbReference>
<evidence type="ECO:0000259" key="17">
    <source>
        <dbReference type="Pfam" id="PF00899"/>
    </source>
</evidence>
<evidence type="ECO:0000256" key="5">
    <source>
        <dbReference type="ARBA" id="ARBA00022676"/>
    </source>
</evidence>
<keyword evidence="5" id="KW-0328">Glycosyltransferase</keyword>
<comment type="similarity">
    <text evidence="3">Belongs to the glycosyltransferase 2 family.</text>
</comment>
<feature type="domain" description="Glycosyltransferase 2-like" evidence="16">
    <location>
        <begin position="7"/>
        <end position="176"/>
    </location>
</feature>
<dbReference type="GO" id="GO:0008641">
    <property type="term" value="F:ubiquitin-like modifier activating enzyme activity"/>
    <property type="evidence" value="ECO:0007669"/>
    <property type="project" value="InterPro"/>
</dbReference>
<dbReference type="InterPro" id="IPR001173">
    <property type="entry name" value="Glyco_trans_2-like"/>
</dbReference>
<evidence type="ECO:0000256" key="7">
    <source>
        <dbReference type="ARBA" id="ARBA00022723"/>
    </source>
</evidence>
<dbReference type="GO" id="GO:0016925">
    <property type="term" value="P:protein sumoylation"/>
    <property type="evidence" value="ECO:0007669"/>
    <property type="project" value="UniProtKB-UniPathway"/>
</dbReference>
<evidence type="ECO:0000256" key="10">
    <source>
        <dbReference type="ARBA" id="ARBA00022833"/>
    </source>
</evidence>
<evidence type="ECO:0000256" key="9">
    <source>
        <dbReference type="ARBA" id="ARBA00022786"/>
    </source>
</evidence>
<dbReference type="EMBL" id="JABWAD010000061">
    <property type="protein sequence ID" value="KAF6062913.1"/>
    <property type="molecule type" value="Genomic_DNA"/>
</dbReference>
<dbReference type="Proteomes" id="UP000536275">
    <property type="component" value="Unassembled WGS sequence"/>
</dbReference>
<name>A0A8H6BS07_CANAX</name>
<dbReference type="Gene3D" id="3.50.50.80">
    <property type="entry name" value="Ubiquitin-activating enzyme E1, inactive adenylation domain, subdomain 1"/>
    <property type="match status" value="1"/>
</dbReference>
<evidence type="ECO:0000256" key="15">
    <source>
        <dbReference type="SAM" id="MobiDB-lite"/>
    </source>
</evidence>
<evidence type="ECO:0000259" key="16">
    <source>
        <dbReference type="Pfam" id="PF00535"/>
    </source>
</evidence>
<dbReference type="InterPro" id="IPR042449">
    <property type="entry name" value="Ub-E1_IAD_1"/>
</dbReference>
<evidence type="ECO:0000256" key="13">
    <source>
        <dbReference type="PROSITE-ProRule" id="PRU10132"/>
    </source>
</evidence>
<dbReference type="Pfam" id="PF00535">
    <property type="entry name" value="Glycos_transf_2"/>
    <property type="match status" value="1"/>
</dbReference>
<evidence type="ECO:0000256" key="3">
    <source>
        <dbReference type="ARBA" id="ARBA00006739"/>
    </source>
</evidence>
<dbReference type="FunFam" id="3.90.550.10:FF:000122">
    <property type="entry name" value="Dolichol-phosphate mannosyltransferase subunit 1"/>
    <property type="match status" value="1"/>
</dbReference>
<evidence type="ECO:0000256" key="2">
    <source>
        <dbReference type="ARBA" id="ARBA00005673"/>
    </source>
</evidence>
<dbReference type="GO" id="GO:0006506">
    <property type="term" value="P:GPI anchor biosynthetic process"/>
    <property type="evidence" value="ECO:0007669"/>
    <property type="project" value="TreeGrafter"/>
</dbReference>
<dbReference type="InterPro" id="IPR023318">
    <property type="entry name" value="Ub_act_enz_dom_a_sf"/>
</dbReference>
<dbReference type="SUPFAM" id="SSF53448">
    <property type="entry name" value="Nucleotide-diphospho-sugar transferases"/>
    <property type="match status" value="1"/>
</dbReference>
<keyword evidence="7" id="KW-0479">Metal-binding</keyword>
<dbReference type="CDD" id="cd01489">
    <property type="entry name" value="Uba2_SUMO"/>
    <property type="match status" value="1"/>
</dbReference>
<dbReference type="Gene3D" id="3.90.550.10">
    <property type="entry name" value="Spore Coat Polysaccharide Biosynthesis Protein SpsA, Chain A"/>
    <property type="match status" value="1"/>
</dbReference>
<comment type="similarity">
    <text evidence="2">Belongs to the ubiquitin-activating E1 family.</text>
</comment>
<feature type="region of interest" description="Disordered" evidence="15">
    <location>
        <begin position="733"/>
        <end position="781"/>
    </location>
</feature>
<dbReference type="GO" id="GO:0006488">
    <property type="term" value="P:dolichol-linked oligosaccharide biosynthetic process"/>
    <property type="evidence" value="ECO:0007669"/>
    <property type="project" value="TreeGrafter"/>
</dbReference>
<evidence type="ECO:0000256" key="8">
    <source>
        <dbReference type="ARBA" id="ARBA00022741"/>
    </source>
</evidence>
<comment type="pathway">
    <text evidence="1">Protein modification; protein sumoylation.</text>
</comment>
<feature type="coiled-coil region" evidence="14">
    <location>
        <begin position="412"/>
        <end position="439"/>
    </location>
</feature>
<evidence type="ECO:0000313" key="19">
    <source>
        <dbReference type="Proteomes" id="UP000536275"/>
    </source>
</evidence>
<dbReference type="InterPro" id="IPR000594">
    <property type="entry name" value="ThiF_NAD_FAD-bd"/>
</dbReference>
<reference evidence="18 19" key="1">
    <citation type="submission" date="2020-03" db="EMBL/GenBank/DDBJ databases">
        <title>FDA dAtabase for Regulatory Grade micrObial Sequences (FDA-ARGOS): Supporting development and validation of Infectious Disease Dx tests.</title>
        <authorList>
            <person name="Campos J."/>
            <person name="Goldberg B."/>
            <person name="Tallon L."/>
            <person name="Sadzewicz L."/>
            <person name="Vavikolanu K."/>
            <person name="Mehta A."/>
            <person name="Aluvathingal J."/>
            <person name="Nadendla S."/>
            <person name="Nandy P."/>
            <person name="Geyer C."/>
            <person name="Yan Y."/>
            <person name="Sichtig H."/>
        </authorList>
    </citation>
    <scope>NUCLEOTIDE SEQUENCE [LARGE SCALE GENOMIC DNA]</scope>
    <source>
        <strain evidence="18 19">FDAARGOS_656</strain>
    </source>
</reference>
<proteinExistence type="inferred from homology"/>
<dbReference type="AlphaFoldDB" id="A0A8H6BS07"/>
<evidence type="ECO:0000313" key="18">
    <source>
        <dbReference type="EMBL" id="KAF6062913.1"/>
    </source>
</evidence>
<dbReference type="Gene3D" id="1.10.10.520">
    <property type="entry name" value="Ubiquitin activating enzymes (Uba3). Chain: B, domain 2"/>
    <property type="match status" value="1"/>
</dbReference>
<evidence type="ECO:0000256" key="6">
    <source>
        <dbReference type="ARBA" id="ARBA00022679"/>
    </source>
</evidence>
<dbReference type="FunFam" id="3.50.50.80:FF:000004">
    <property type="entry name" value="Ubiquitin-activating enzyme E1-like"/>
    <property type="match status" value="1"/>
</dbReference>
<accession>A0A8H6BS07</accession>
<keyword evidence="14" id="KW-0175">Coiled coil</keyword>